<dbReference type="Gene3D" id="2.40.110.10">
    <property type="entry name" value="Butyryl-CoA Dehydrogenase, subunit A, domain 2"/>
    <property type="match status" value="1"/>
</dbReference>
<evidence type="ECO:0000313" key="10">
    <source>
        <dbReference type="Proteomes" id="UP001379533"/>
    </source>
</evidence>
<dbReference type="RefSeq" id="WP_394849574.1">
    <property type="nucleotide sequence ID" value="NZ_CP089982.1"/>
</dbReference>
<dbReference type="InterPro" id="IPR006091">
    <property type="entry name" value="Acyl-CoA_Oxase/DH_mid-dom"/>
</dbReference>
<sequence>MTDPNPLIEKFRVFVREHVLGREAWLDSSPEHPLAPIVELERQGISNWWVPAMYGGLGLSVRESLDIVELLAYGDAGLANGIAGRSLAAAAIRIYGDDAQKRNYLAPSATDPTFFGALSATEEAAGSELLRTATVARKLGNEYLLDGLKFVSTGAALAKFTVVLAKVAEGDLRAFIVPMDAKGVKVVKRWRTEGLRSYVYSQVALERCRIPASLMLRGQGVRLVEAATSAMRPQIAATAVGIGMRVRDVCLEYGAKKMLGGRPLAQNDVFAAKLGQMEAELTTMRAVAREAAVEFDEIVRGSDPEEHFRRHGGTKSAVVAKLICGQLGWKIASAGTEMFGGLGYMQEHIIWKLLRDVRHVAILEAGEDVIRALLHARHCVPIFE</sequence>
<evidence type="ECO:0000259" key="8">
    <source>
        <dbReference type="Pfam" id="PF02771"/>
    </source>
</evidence>
<dbReference type="InterPro" id="IPR036250">
    <property type="entry name" value="AcylCo_DH-like_C"/>
</dbReference>
<accession>A0ABZ2KRJ0</accession>
<dbReference type="InterPro" id="IPR009100">
    <property type="entry name" value="AcylCoA_DH/oxidase_NM_dom_sf"/>
</dbReference>
<keyword evidence="5" id="KW-0560">Oxidoreductase</keyword>
<evidence type="ECO:0000256" key="3">
    <source>
        <dbReference type="ARBA" id="ARBA00022630"/>
    </source>
</evidence>
<feature type="domain" description="Acyl-CoA dehydrogenase/oxidase N-terminal" evidence="8">
    <location>
        <begin position="8"/>
        <end position="110"/>
    </location>
</feature>
<gene>
    <name evidence="9" type="ORF">LZC95_19255</name>
</gene>
<evidence type="ECO:0000259" key="6">
    <source>
        <dbReference type="Pfam" id="PF00441"/>
    </source>
</evidence>
<dbReference type="InterPro" id="IPR046373">
    <property type="entry name" value="Acyl-CoA_Oxase/DH_mid-dom_sf"/>
</dbReference>
<dbReference type="InterPro" id="IPR013786">
    <property type="entry name" value="AcylCoA_DH/ox_N"/>
</dbReference>
<evidence type="ECO:0000313" key="9">
    <source>
        <dbReference type="EMBL" id="WXA98946.1"/>
    </source>
</evidence>
<dbReference type="PANTHER" id="PTHR43884:SF19">
    <property type="entry name" value="ACYL-COA DEHYDROGENASE FADE4-RELATED"/>
    <property type="match status" value="1"/>
</dbReference>
<feature type="domain" description="Acyl-CoA oxidase/dehydrogenase middle" evidence="7">
    <location>
        <begin position="117"/>
        <end position="207"/>
    </location>
</feature>
<dbReference type="Gene3D" id="1.10.540.10">
    <property type="entry name" value="Acyl-CoA dehydrogenase/oxidase, N-terminal domain"/>
    <property type="match status" value="1"/>
</dbReference>
<protein>
    <submittedName>
        <fullName evidence="9">Acyl-CoA dehydrogenase family protein</fullName>
    </submittedName>
</protein>
<organism evidence="9 10">
    <name type="scientific">Pendulispora brunnea</name>
    <dbReference type="NCBI Taxonomy" id="2905690"/>
    <lineage>
        <taxon>Bacteria</taxon>
        <taxon>Pseudomonadati</taxon>
        <taxon>Myxococcota</taxon>
        <taxon>Myxococcia</taxon>
        <taxon>Myxococcales</taxon>
        <taxon>Sorangiineae</taxon>
        <taxon>Pendulisporaceae</taxon>
        <taxon>Pendulispora</taxon>
    </lineage>
</organism>
<feature type="domain" description="Acyl-CoA dehydrogenase/oxidase C-terminal" evidence="6">
    <location>
        <begin position="218"/>
        <end position="374"/>
    </location>
</feature>
<dbReference type="SUPFAM" id="SSF47203">
    <property type="entry name" value="Acyl-CoA dehydrogenase C-terminal domain-like"/>
    <property type="match status" value="1"/>
</dbReference>
<evidence type="ECO:0000256" key="2">
    <source>
        <dbReference type="ARBA" id="ARBA00009347"/>
    </source>
</evidence>
<keyword evidence="4 5" id="KW-0274">FAD</keyword>
<dbReference type="Pfam" id="PF02770">
    <property type="entry name" value="Acyl-CoA_dh_M"/>
    <property type="match status" value="1"/>
</dbReference>
<comment type="similarity">
    <text evidence="2 5">Belongs to the acyl-CoA dehydrogenase family.</text>
</comment>
<evidence type="ECO:0000256" key="5">
    <source>
        <dbReference type="RuleBase" id="RU362125"/>
    </source>
</evidence>
<keyword evidence="10" id="KW-1185">Reference proteome</keyword>
<dbReference type="Gene3D" id="1.20.140.10">
    <property type="entry name" value="Butyryl-CoA Dehydrogenase, subunit A, domain 3"/>
    <property type="match status" value="1"/>
</dbReference>
<dbReference type="Pfam" id="PF00441">
    <property type="entry name" value="Acyl-CoA_dh_1"/>
    <property type="match status" value="1"/>
</dbReference>
<evidence type="ECO:0000256" key="1">
    <source>
        <dbReference type="ARBA" id="ARBA00001974"/>
    </source>
</evidence>
<name>A0ABZ2KRJ0_9BACT</name>
<dbReference type="InterPro" id="IPR037069">
    <property type="entry name" value="AcylCoA_DH/ox_N_sf"/>
</dbReference>
<dbReference type="SUPFAM" id="SSF56645">
    <property type="entry name" value="Acyl-CoA dehydrogenase NM domain-like"/>
    <property type="match status" value="1"/>
</dbReference>
<dbReference type="InterPro" id="IPR009075">
    <property type="entry name" value="AcylCo_DH/oxidase_C"/>
</dbReference>
<proteinExistence type="inferred from homology"/>
<evidence type="ECO:0000256" key="4">
    <source>
        <dbReference type="ARBA" id="ARBA00022827"/>
    </source>
</evidence>
<dbReference type="PROSITE" id="PS00073">
    <property type="entry name" value="ACYL_COA_DH_2"/>
    <property type="match status" value="1"/>
</dbReference>
<dbReference type="Proteomes" id="UP001379533">
    <property type="component" value="Chromosome"/>
</dbReference>
<evidence type="ECO:0000259" key="7">
    <source>
        <dbReference type="Pfam" id="PF02770"/>
    </source>
</evidence>
<comment type="cofactor">
    <cofactor evidence="1 5">
        <name>FAD</name>
        <dbReference type="ChEBI" id="CHEBI:57692"/>
    </cofactor>
</comment>
<reference evidence="9 10" key="1">
    <citation type="submission" date="2021-12" db="EMBL/GenBank/DDBJ databases">
        <title>Discovery of the Pendulisporaceae a myxobacterial family with distinct sporulation behavior and unique specialized metabolism.</title>
        <authorList>
            <person name="Garcia R."/>
            <person name="Popoff A."/>
            <person name="Bader C.D."/>
            <person name="Loehr J."/>
            <person name="Walesch S."/>
            <person name="Walt C."/>
            <person name="Boldt J."/>
            <person name="Bunk B."/>
            <person name="Haeckl F.J.F.P.J."/>
            <person name="Gunesch A.P."/>
            <person name="Birkelbach J."/>
            <person name="Nuebel U."/>
            <person name="Pietschmann T."/>
            <person name="Bach T."/>
            <person name="Mueller R."/>
        </authorList>
    </citation>
    <scope>NUCLEOTIDE SEQUENCE [LARGE SCALE GENOMIC DNA]</scope>
    <source>
        <strain evidence="9 10">MSr12523</strain>
    </source>
</reference>
<dbReference type="CDD" id="cd00567">
    <property type="entry name" value="ACAD"/>
    <property type="match status" value="1"/>
</dbReference>
<dbReference type="EMBL" id="CP089982">
    <property type="protein sequence ID" value="WXA98946.1"/>
    <property type="molecule type" value="Genomic_DNA"/>
</dbReference>
<dbReference type="InterPro" id="IPR006089">
    <property type="entry name" value="Acyl-CoA_DH_CS"/>
</dbReference>
<dbReference type="PANTHER" id="PTHR43884">
    <property type="entry name" value="ACYL-COA DEHYDROGENASE"/>
    <property type="match status" value="1"/>
</dbReference>
<dbReference type="Pfam" id="PF02771">
    <property type="entry name" value="Acyl-CoA_dh_N"/>
    <property type="match status" value="1"/>
</dbReference>
<keyword evidence="3 5" id="KW-0285">Flavoprotein</keyword>